<accession>A0A2N5UG97</accession>
<dbReference type="EMBL" id="PGCJ01000974">
    <property type="protein sequence ID" value="PLW12698.1"/>
    <property type="molecule type" value="Genomic_DNA"/>
</dbReference>
<dbReference type="Proteomes" id="UP000235392">
    <property type="component" value="Unassembled WGS sequence"/>
</dbReference>
<name>A0A2N5UG97_9BASI</name>
<comment type="caution">
    <text evidence="2">The sequence shown here is derived from an EMBL/GenBank/DDBJ whole genome shotgun (WGS) entry which is preliminary data.</text>
</comment>
<dbReference type="EMBL" id="PGCI01000155">
    <property type="protein sequence ID" value="PLW36740.1"/>
    <property type="molecule type" value="Genomic_DNA"/>
</dbReference>
<organism evidence="2 5">
    <name type="scientific">Puccinia coronata f. sp. avenae</name>
    <dbReference type="NCBI Taxonomy" id="200324"/>
    <lineage>
        <taxon>Eukaryota</taxon>
        <taxon>Fungi</taxon>
        <taxon>Dikarya</taxon>
        <taxon>Basidiomycota</taxon>
        <taxon>Pucciniomycotina</taxon>
        <taxon>Pucciniomycetes</taxon>
        <taxon>Pucciniales</taxon>
        <taxon>Pucciniaceae</taxon>
        <taxon>Puccinia</taxon>
    </lineage>
</organism>
<dbReference type="Proteomes" id="UP000235388">
    <property type="component" value="Unassembled WGS sequence"/>
</dbReference>
<evidence type="ECO:0000313" key="2">
    <source>
        <dbReference type="EMBL" id="PLW36740.1"/>
    </source>
</evidence>
<keyword evidence="4" id="KW-1185">Reference proteome</keyword>
<protein>
    <submittedName>
        <fullName evidence="2">Uncharacterized protein</fullName>
    </submittedName>
</protein>
<evidence type="ECO:0000313" key="1">
    <source>
        <dbReference type="EMBL" id="PLW12698.1"/>
    </source>
</evidence>
<evidence type="ECO:0000313" key="5">
    <source>
        <dbReference type="Proteomes" id="UP000235392"/>
    </source>
</evidence>
<sequence>MIREFTHGYPELDHQQIALITAKPTTEPLEYNLSERLPSLWFIRLYPTEFMIKTRTTRN</sequence>
<gene>
    <name evidence="3" type="ORF">PCANC_07975</name>
    <name evidence="1" type="ORF">PCANC_14434</name>
    <name evidence="2" type="ORF">PCASD_08682</name>
</gene>
<evidence type="ECO:0000313" key="4">
    <source>
        <dbReference type="Proteomes" id="UP000235388"/>
    </source>
</evidence>
<reference evidence="4 5" key="1">
    <citation type="submission" date="2017-11" db="EMBL/GenBank/DDBJ databases">
        <title>De novo assembly and phasing of dikaryotic genomes from two isolates of Puccinia coronata f. sp. avenae, the causal agent of oat crown rust.</title>
        <authorList>
            <person name="Miller M.E."/>
            <person name="Zhang Y."/>
            <person name="Omidvar V."/>
            <person name="Sperschneider J."/>
            <person name="Schwessinger B."/>
            <person name="Raley C."/>
            <person name="Palmer J.M."/>
            <person name="Garnica D."/>
            <person name="Upadhyaya N."/>
            <person name="Rathjen J."/>
            <person name="Taylor J.M."/>
            <person name="Park R.F."/>
            <person name="Dodds P.N."/>
            <person name="Hirsch C.D."/>
            <person name="Kianian S.F."/>
            <person name="Figueroa M."/>
        </authorList>
    </citation>
    <scope>NUCLEOTIDE SEQUENCE [LARGE SCALE GENOMIC DNA]</scope>
    <source>
        <strain evidence="1">12NC29</strain>
        <strain evidence="2">12SD80</strain>
    </source>
</reference>
<dbReference type="AlphaFoldDB" id="A0A2N5UG97"/>
<evidence type="ECO:0000313" key="3">
    <source>
        <dbReference type="EMBL" id="PLW42828.1"/>
    </source>
</evidence>
<dbReference type="EMBL" id="PGCJ01000154">
    <property type="protein sequence ID" value="PLW42828.1"/>
    <property type="molecule type" value="Genomic_DNA"/>
</dbReference>
<proteinExistence type="predicted"/>